<dbReference type="InterPro" id="IPR059177">
    <property type="entry name" value="GH29D-like_dom"/>
</dbReference>
<name>A0A561PWK5_9BACT</name>
<dbReference type="InterPro" id="IPR008979">
    <property type="entry name" value="Galactose-bd-like_sf"/>
</dbReference>
<evidence type="ECO:0000313" key="12">
    <source>
        <dbReference type="EMBL" id="TWF42490.1"/>
    </source>
</evidence>
<dbReference type="Proteomes" id="UP000320811">
    <property type="component" value="Unassembled WGS sequence"/>
</dbReference>
<evidence type="ECO:0000259" key="10">
    <source>
        <dbReference type="Pfam" id="PF02838"/>
    </source>
</evidence>
<dbReference type="Pfam" id="PF00754">
    <property type="entry name" value="F5_F8_type_C"/>
    <property type="match status" value="1"/>
</dbReference>
<dbReference type="Pfam" id="PF00728">
    <property type="entry name" value="Glyco_hydro_20"/>
    <property type="match status" value="1"/>
</dbReference>
<evidence type="ECO:0000259" key="8">
    <source>
        <dbReference type="Pfam" id="PF00728"/>
    </source>
</evidence>
<feature type="active site" description="Proton donor" evidence="6">
    <location>
        <position position="324"/>
    </location>
</feature>
<evidence type="ECO:0000259" key="9">
    <source>
        <dbReference type="Pfam" id="PF00754"/>
    </source>
</evidence>
<dbReference type="InterPro" id="IPR029018">
    <property type="entry name" value="Hex-like_dom2"/>
</dbReference>
<keyword evidence="4" id="KW-0378">Hydrolase</keyword>
<protein>
    <recommendedName>
        <fullName evidence="3">beta-N-acetylhexosaminidase</fullName>
        <ecNumber evidence="3">3.2.1.52</ecNumber>
    </recommendedName>
</protein>
<dbReference type="InterPro" id="IPR000421">
    <property type="entry name" value="FA58C"/>
</dbReference>
<dbReference type="GO" id="GO:0005975">
    <property type="term" value="P:carbohydrate metabolic process"/>
    <property type="evidence" value="ECO:0007669"/>
    <property type="project" value="InterPro"/>
</dbReference>
<feature type="domain" description="GH29D-like beta-sandwich" evidence="11">
    <location>
        <begin position="540"/>
        <end position="591"/>
    </location>
</feature>
<dbReference type="GO" id="GO:0004563">
    <property type="term" value="F:beta-N-acetylhexosaminidase activity"/>
    <property type="evidence" value="ECO:0007669"/>
    <property type="project" value="UniProtKB-EC"/>
</dbReference>
<keyword evidence="7" id="KW-0732">Signal</keyword>
<dbReference type="SUPFAM" id="SSF51445">
    <property type="entry name" value="(Trans)glycosidases"/>
    <property type="match status" value="1"/>
</dbReference>
<comment type="catalytic activity">
    <reaction evidence="1">
        <text>Hydrolysis of terminal non-reducing N-acetyl-D-hexosamine residues in N-acetyl-beta-D-hexosaminides.</text>
        <dbReference type="EC" id="3.2.1.52"/>
    </reaction>
</comment>
<dbReference type="Gene3D" id="2.60.120.260">
    <property type="entry name" value="Galactose-binding domain-like"/>
    <property type="match status" value="1"/>
</dbReference>
<dbReference type="Gene3D" id="3.20.20.80">
    <property type="entry name" value="Glycosidases"/>
    <property type="match status" value="1"/>
</dbReference>
<dbReference type="EMBL" id="VIWO01000002">
    <property type="protein sequence ID" value="TWF42490.1"/>
    <property type="molecule type" value="Genomic_DNA"/>
</dbReference>
<dbReference type="Pfam" id="PF02838">
    <property type="entry name" value="Glyco_hydro_20b"/>
    <property type="match status" value="1"/>
</dbReference>
<dbReference type="PANTHER" id="PTHR22600:SF57">
    <property type="entry name" value="BETA-N-ACETYLHEXOSAMINIDASE"/>
    <property type="match status" value="1"/>
</dbReference>
<dbReference type="CDD" id="cd06563">
    <property type="entry name" value="GH20_chitobiase-like"/>
    <property type="match status" value="1"/>
</dbReference>
<evidence type="ECO:0000256" key="3">
    <source>
        <dbReference type="ARBA" id="ARBA00012663"/>
    </source>
</evidence>
<dbReference type="Gene3D" id="3.30.379.10">
    <property type="entry name" value="Chitobiase/beta-hexosaminidase domain 2-like"/>
    <property type="match status" value="1"/>
</dbReference>
<organism evidence="12 13">
    <name type="scientific">Chitinophaga polysaccharea</name>
    <dbReference type="NCBI Taxonomy" id="1293035"/>
    <lineage>
        <taxon>Bacteria</taxon>
        <taxon>Pseudomonadati</taxon>
        <taxon>Bacteroidota</taxon>
        <taxon>Chitinophagia</taxon>
        <taxon>Chitinophagales</taxon>
        <taxon>Chitinophagaceae</taxon>
        <taxon>Chitinophaga</taxon>
    </lineage>
</organism>
<dbReference type="InterPro" id="IPR025705">
    <property type="entry name" value="Beta_hexosaminidase_sua/sub"/>
</dbReference>
<evidence type="ECO:0000256" key="2">
    <source>
        <dbReference type="ARBA" id="ARBA00006285"/>
    </source>
</evidence>
<evidence type="ECO:0000256" key="6">
    <source>
        <dbReference type="PIRSR" id="PIRSR625705-1"/>
    </source>
</evidence>
<dbReference type="InterPro" id="IPR015883">
    <property type="entry name" value="Glyco_hydro_20_cat"/>
</dbReference>
<evidence type="ECO:0000313" key="13">
    <source>
        <dbReference type="Proteomes" id="UP000320811"/>
    </source>
</evidence>
<dbReference type="InterPro" id="IPR017853">
    <property type="entry name" value="GH"/>
</dbReference>
<evidence type="ECO:0000256" key="4">
    <source>
        <dbReference type="ARBA" id="ARBA00022801"/>
    </source>
</evidence>
<dbReference type="EC" id="3.2.1.52" evidence="3"/>
<dbReference type="PRINTS" id="PR00738">
    <property type="entry name" value="GLHYDRLASE20"/>
</dbReference>
<dbReference type="SUPFAM" id="SSF49785">
    <property type="entry name" value="Galactose-binding domain-like"/>
    <property type="match status" value="1"/>
</dbReference>
<evidence type="ECO:0000256" key="7">
    <source>
        <dbReference type="SAM" id="SignalP"/>
    </source>
</evidence>
<dbReference type="OrthoDB" id="726159at2"/>
<comment type="similarity">
    <text evidence="2">Belongs to the glycosyl hydrolase 20 family.</text>
</comment>
<evidence type="ECO:0000256" key="1">
    <source>
        <dbReference type="ARBA" id="ARBA00001231"/>
    </source>
</evidence>
<accession>A0A561PWK5</accession>
<feature type="domain" description="F5/8 type C" evidence="9">
    <location>
        <begin position="639"/>
        <end position="735"/>
    </location>
</feature>
<dbReference type="RefSeq" id="WP_145666132.1">
    <property type="nucleotide sequence ID" value="NZ_VIWO01000002.1"/>
</dbReference>
<proteinExistence type="inferred from homology"/>
<dbReference type="SUPFAM" id="SSF55545">
    <property type="entry name" value="beta-N-acetylhexosaminidase-like domain"/>
    <property type="match status" value="1"/>
</dbReference>
<feature type="signal peptide" evidence="7">
    <location>
        <begin position="1"/>
        <end position="21"/>
    </location>
</feature>
<dbReference type="PANTHER" id="PTHR22600">
    <property type="entry name" value="BETA-HEXOSAMINIDASE"/>
    <property type="match status" value="1"/>
</dbReference>
<keyword evidence="5" id="KW-0326">Glycosidase</keyword>
<dbReference type="AlphaFoldDB" id="A0A561PWK5"/>
<evidence type="ECO:0000256" key="5">
    <source>
        <dbReference type="ARBA" id="ARBA00023295"/>
    </source>
</evidence>
<dbReference type="InterPro" id="IPR015882">
    <property type="entry name" value="HEX_bac_N"/>
</dbReference>
<dbReference type="Pfam" id="PF13290">
    <property type="entry name" value="CHB_HEX_C_1"/>
    <property type="match status" value="1"/>
</dbReference>
<gene>
    <name evidence="12" type="ORF">FHW36_102246</name>
</gene>
<feature type="chain" id="PRO_5022065708" description="beta-N-acetylhexosaminidase" evidence="7">
    <location>
        <begin position="22"/>
        <end position="749"/>
    </location>
</feature>
<comment type="caution">
    <text evidence="12">The sequence shown here is derived from an EMBL/GenBank/DDBJ whole genome shotgun (WGS) entry which is preliminary data.</text>
</comment>
<reference evidence="12 13" key="1">
    <citation type="submission" date="2019-06" db="EMBL/GenBank/DDBJ databases">
        <title>Sorghum-associated microbial communities from plants grown in Nebraska, USA.</title>
        <authorList>
            <person name="Schachtman D."/>
        </authorList>
    </citation>
    <scope>NUCLEOTIDE SEQUENCE [LARGE SCALE GENOMIC DNA]</scope>
    <source>
        <strain evidence="12 13">1209</strain>
    </source>
</reference>
<feature type="domain" description="Beta-hexosaminidase bacterial type N-terminal" evidence="10">
    <location>
        <begin position="28"/>
        <end position="148"/>
    </location>
</feature>
<sequence>MLKRITCLLLLVVGLSNVLHSQSWGNLDLIPRPARILATAGTFTFTSQSKVYSTPRFKEVATLLASATGLSQVASTSGKPARHSIVFGVADKSALSDSAGYQLKVTPDHVFILAFTRTGALNGMQSLLQLRLLQPVPTVIPCAEITDYPRFGYRGVHLDVSRNFFPASYIKRFIDLMALYKMNTFHWHLTDGAGWRLEIKRYPELTRVAAWRDKASWKEWWNGNRHYAREGDPNAYGGYYTQEEAREIVAYAAQRGITVIPEIEMPGHSEEVLAVYPQLSCSGLPYKNSEFCLGNDSTFHFLENVLTEVLDIFPSPYIHIGGDEADKKAWKQCPKCQQRIRQEHLKDENELQSYAIRRMEKFLVAHQRKLLGWDEILEGGLAPEATVMSWRGEAGGIAAALAGHNVIMTPGGFCYFDSYQADPTTQPEAIGGYLPLEKVYSYEPVPEELTPQAAQHVLGAQANTWTEYIPTTDHLEYMIYPRLLALSEVVWSDTLHKEWTDFQRRLQSHYRLLQRLHVNYYRPSYAVTIHPAINIAAHKTVISFSTEQYQPQIRYTLDGTVPTSQSALYGSPFEVHGTATVTAAVFKDNNMPGKSASLQLDDHLALGKKVIYNLPYSKGYPAQRESTLVNGYRGSLTYGDGQWQGFEGKDMDVTIDMDQPTALKSLSVSFMQQTGPGVYIPAFVEVLVSDDNKDFRKVKQIDNDVPVTQSTLTFKDFRFDLKGQSARYIRIHAKNLQHGFLFADEVIIY</sequence>
<dbReference type="GO" id="GO:0030203">
    <property type="term" value="P:glycosaminoglycan metabolic process"/>
    <property type="evidence" value="ECO:0007669"/>
    <property type="project" value="TreeGrafter"/>
</dbReference>
<feature type="domain" description="Glycoside hydrolase family 20 catalytic" evidence="8">
    <location>
        <begin position="151"/>
        <end position="493"/>
    </location>
</feature>
<keyword evidence="13" id="KW-1185">Reference proteome</keyword>
<dbReference type="GO" id="GO:0016020">
    <property type="term" value="C:membrane"/>
    <property type="evidence" value="ECO:0007669"/>
    <property type="project" value="TreeGrafter"/>
</dbReference>
<evidence type="ECO:0000259" key="11">
    <source>
        <dbReference type="Pfam" id="PF13290"/>
    </source>
</evidence>